<dbReference type="SUPFAM" id="SSF52172">
    <property type="entry name" value="CheY-like"/>
    <property type="match status" value="1"/>
</dbReference>
<dbReference type="PANTHER" id="PTHR48111">
    <property type="entry name" value="REGULATOR OF RPOS"/>
    <property type="match status" value="1"/>
</dbReference>
<keyword evidence="2" id="KW-0963">Cytoplasm</keyword>
<dbReference type="PROSITE" id="PS50110">
    <property type="entry name" value="RESPONSE_REGULATORY"/>
    <property type="match status" value="1"/>
</dbReference>
<keyword evidence="4" id="KW-0902">Two-component regulatory system</keyword>
<feature type="domain" description="OmpR/PhoB-type" evidence="11">
    <location>
        <begin position="123"/>
        <end position="217"/>
    </location>
</feature>
<accession>A0A6S7CV88</accession>
<dbReference type="Pfam" id="PF00486">
    <property type="entry name" value="Trans_reg_C"/>
    <property type="match status" value="1"/>
</dbReference>
<dbReference type="RefSeq" id="WP_175151876.1">
    <property type="nucleotide sequence ID" value="NZ_CADIKK010000024.1"/>
</dbReference>
<evidence type="ECO:0000256" key="1">
    <source>
        <dbReference type="ARBA" id="ARBA00004496"/>
    </source>
</evidence>
<dbReference type="GO" id="GO:0000976">
    <property type="term" value="F:transcription cis-regulatory region binding"/>
    <property type="evidence" value="ECO:0007669"/>
    <property type="project" value="TreeGrafter"/>
</dbReference>
<dbReference type="Proteomes" id="UP000494365">
    <property type="component" value="Unassembled WGS sequence"/>
</dbReference>
<evidence type="ECO:0000256" key="2">
    <source>
        <dbReference type="ARBA" id="ARBA00022490"/>
    </source>
</evidence>
<organism evidence="12 13">
    <name type="scientific">Paraburkholderia ultramafica</name>
    <dbReference type="NCBI Taxonomy" id="1544867"/>
    <lineage>
        <taxon>Bacteria</taxon>
        <taxon>Pseudomonadati</taxon>
        <taxon>Pseudomonadota</taxon>
        <taxon>Betaproteobacteria</taxon>
        <taxon>Burkholderiales</taxon>
        <taxon>Burkholderiaceae</taxon>
        <taxon>Paraburkholderia</taxon>
    </lineage>
</organism>
<dbReference type="Gene3D" id="3.40.50.2300">
    <property type="match status" value="1"/>
</dbReference>
<proteinExistence type="predicted"/>
<feature type="DNA-binding region" description="OmpR/PhoB-type" evidence="9">
    <location>
        <begin position="123"/>
        <end position="217"/>
    </location>
</feature>
<dbReference type="CDD" id="cd00383">
    <property type="entry name" value="trans_reg_C"/>
    <property type="match status" value="1"/>
</dbReference>
<keyword evidence="6 9" id="KW-0238">DNA-binding</keyword>
<dbReference type="InterPro" id="IPR001867">
    <property type="entry name" value="OmpR/PhoB-type_DNA-bd"/>
</dbReference>
<dbReference type="PROSITE" id="PS51755">
    <property type="entry name" value="OMPR_PHOB"/>
    <property type="match status" value="1"/>
</dbReference>
<evidence type="ECO:0000256" key="8">
    <source>
        <dbReference type="PROSITE-ProRule" id="PRU00169"/>
    </source>
</evidence>
<comment type="caution">
    <text evidence="8">Lacks conserved residue(s) required for the propagation of feature annotation.</text>
</comment>
<evidence type="ECO:0000313" key="12">
    <source>
        <dbReference type="EMBL" id="CAB3798634.1"/>
    </source>
</evidence>
<evidence type="ECO:0000259" key="11">
    <source>
        <dbReference type="PROSITE" id="PS51755"/>
    </source>
</evidence>
<dbReference type="SMART" id="SM00448">
    <property type="entry name" value="REC"/>
    <property type="match status" value="1"/>
</dbReference>
<evidence type="ECO:0000256" key="3">
    <source>
        <dbReference type="ARBA" id="ARBA00022553"/>
    </source>
</evidence>
<keyword evidence="7" id="KW-0804">Transcription</keyword>
<evidence type="ECO:0000256" key="9">
    <source>
        <dbReference type="PROSITE-ProRule" id="PRU01091"/>
    </source>
</evidence>
<comment type="subcellular location">
    <subcellularLocation>
        <location evidence="1">Cytoplasm</location>
    </subcellularLocation>
</comment>
<protein>
    <submittedName>
        <fullName evidence="12">Transcriptional regulatory protein QseB</fullName>
    </submittedName>
</protein>
<dbReference type="GO" id="GO:0032993">
    <property type="term" value="C:protein-DNA complex"/>
    <property type="evidence" value="ECO:0007669"/>
    <property type="project" value="TreeGrafter"/>
</dbReference>
<evidence type="ECO:0000256" key="6">
    <source>
        <dbReference type="ARBA" id="ARBA00023125"/>
    </source>
</evidence>
<keyword evidence="13" id="KW-1185">Reference proteome</keyword>
<evidence type="ECO:0000256" key="5">
    <source>
        <dbReference type="ARBA" id="ARBA00023015"/>
    </source>
</evidence>
<dbReference type="EMBL" id="CADIKK010000024">
    <property type="protein sequence ID" value="CAB3798634.1"/>
    <property type="molecule type" value="Genomic_DNA"/>
</dbReference>
<dbReference type="SMART" id="SM00862">
    <property type="entry name" value="Trans_reg_C"/>
    <property type="match status" value="1"/>
</dbReference>
<dbReference type="InterPro" id="IPR036388">
    <property type="entry name" value="WH-like_DNA-bd_sf"/>
</dbReference>
<dbReference type="InterPro" id="IPR011006">
    <property type="entry name" value="CheY-like_superfamily"/>
</dbReference>
<dbReference type="InterPro" id="IPR039420">
    <property type="entry name" value="WalR-like"/>
</dbReference>
<dbReference type="GO" id="GO:0005829">
    <property type="term" value="C:cytosol"/>
    <property type="evidence" value="ECO:0007669"/>
    <property type="project" value="TreeGrafter"/>
</dbReference>
<dbReference type="InterPro" id="IPR001789">
    <property type="entry name" value="Sig_transdc_resp-reg_receiver"/>
</dbReference>
<sequence length="239" mass="26276">MRVLIYECDEALLEVLRQALRSRNYAVDCVCSGRHAEFSLNTGVYDLIILGIEGQQDSLSILKSYRAAGHRATVVAISSRDSVAERTAALEAGADDCMAKPVDVDEFQARVRALLRRRAGRLSSVALHGALTLDDASCRAWYDGELVTLAAKEYALVRIMLSEPTHFFSAAELEAKVYGWGDEVQSNTIQVHIYNLRKKLGNEFIETRHGTGYRLALAEPSADALAPPGSNRITCIEDS</sequence>
<dbReference type="Pfam" id="PF00072">
    <property type="entry name" value="Response_reg"/>
    <property type="match status" value="1"/>
</dbReference>
<evidence type="ECO:0000256" key="4">
    <source>
        <dbReference type="ARBA" id="ARBA00023012"/>
    </source>
</evidence>
<keyword evidence="5" id="KW-0805">Transcription regulation</keyword>
<dbReference type="GO" id="GO:0000156">
    <property type="term" value="F:phosphorelay response regulator activity"/>
    <property type="evidence" value="ECO:0007669"/>
    <property type="project" value="TreeGrafter"/>
</dbReference>
<keyword evidence="3" id="KW-0597">Phosphoprotein</keyword>
<dbReference type="AlphaFoldDB" id="A0A6S7CV88"/>
<gene>
    <name evidence="12" type="primary">qseB_4</name>
    <name evidence="12" type="ORF">LMG28614_04807</name>
</gene>
<dbReference type="Gene3D" id="1.10.10.10">
    <property type="entry name" value="Winged helix-like DNA-binding domain superfamily/Winged helix DNA-binding domain"/>
    <property type="match status" value="1"/>
</dbReference>
<dbReference type="PANTHER" id="PTHR48111:SF35">
    <property type="entry name" value="TRANSCRIPTIONAL REGULATORY PROTEIN QSEB"/>
    <property type="match status" value="1"/>
</dbReference>
<evidence type="ECO:0000256" key="7">
    <source>
        <dbReference type="ARBA" id="ARBA00023163"/>
    </source>
</evidence>
<name>A0A6S7CV88_9BURK</name>
<reference evidence="12 13" key="1">
    <citation type="submission" date="2020-04" db="EMBL/GenBank/DDBJ databases">
        <authorList>
            <person name="De Canck E."/>
        </authorList>
    </citation>
    <scope>NUCLEOTIDE SEQUENCE [LARGE SCALE GENOMIC DNA]</scope>
    <source>
        <strain evidence="12 13">LMG 28614</strain>
    </source>
</reference>
<evidence type="ECO:0000313" key="13">
    <source>
        <dbReference type="Proteomes" id="UP000494365"/>
    </source>
</evidence>
<dbReference type="GO" id="GO:0006355">
    <property type="term" value="P:regulation of DNA-templated transcription"/>
    <property type="evidence" value="ECO:0007669"/>
    <property type="project" value="InterPro"/>
</dbReference>
<feature type="domain" description="Response regulatory" evidence="10">
    <location>
        <begin position="2"/>
        <end position="115"/>
    </location>
</feature>
<evidence type="ECO:0000259" key="10">
    <source>
        <dbReference type="PROSITE" id="PS50110"/>
    </source>
</evidence>